<gene>
    <name evidence="1" type="ORF">CISIN_1g035063mg</name>
</gene>
<accession>A0A067DHL2</accession>
<name>A0A067DHL2_CITSI</name>
<evidence type="ECO:0000313" key="1">
    <source>
        <dbReference type="EMBL" id="KDO38497.1"/>
    </source>
</evidence>
<dbReference type="EMBL" id="KK787957">
    <property type="protein sequence ID" value="KDO38497.1"/>
    <property type="molecule type" value="Genomic_DNA"/>
</dbReference>
<reference evidence="1 2" key="1">
    <citation type="submission" date="2014-04" db="EMBL/GenBank/DDBJ databases">
        <authorList>
            <consortium name="International Citrus Genome Consortium"/>
            <person name="Gmitter F."/>
            <person name="Chen C."/>
            <person name="Farmerie W."/>
            <person name="Harkins T."/>
            <person name="Desany B."/>
            <person name="Mohiuddin M."/>
            <person name="Kodira C."/>
            <person name="Borodovsky M."/>
            <person name="Lomsadze A."/>
            <person name="Burns P."/>
            <person name="Jenkins J."/>
            <person name="Prochnik S."/>
            <person name="Shu S."/>
            <person name="Chapman J."/>
            <person name="Pitluck S."/>
            <person name="Schmutz J."/>
            <person name="Rokhsar D."/>
        </authorList>
    </citation>
    <scope>NUCLEOTIDE SEQUENCE</scope>
</reference>
<keyword evidence="2" id="KW-1185">Reference proteome</keyword>
<proteinExistence type="predicted"/>
<dbReference type="Proteomes" id="UP000027120">
    <property type="component" value="Unassembled WGS sequence"/>
</dbReference>
<evidence type="ECO:0000313" key="2">
    <source>
        <dbReference type="Proteomes" id="UP000027120"/>
    </source>
</evidence>
<protein>
    <submittedName>
        <fullName evidence="1">Uncharacterized protein</fullName>
    </submittedName>
</protein>
<sequence length="74" mass="8415">MAILKDQITSILKDQISSQKQLWKLQNDYYSVNPTGKSSIYYALLSNQNGFNSSNIENSIMLKNSGKDKQENQV</sequence>
<dbReference type="AlphaFoldDB" id="A0A067DHL2"/>
<organism evidence="1 2">
    <name type="scientific">Citrus sinensis</name>
    <name type="common">Sweet orange</name>
    <name type="synonym">Citrus aurantium var. sinensis</name>
    <dbReference type="NCBI Taxonomy" id="2711"/>
    <lineage>
        <taxon>Eukaryota</taxon>
        <taxon>Viridiplantae</taxon>
        <taxon>Streptophyta</taxon>
        <taxon>Embryophyta</taxon>
        <taxon>Tracheophyta</taxon>
        <taxon>Spermatophyta</taxon>
        <taxon>Magnoliopsida</taxon>
        <taxon>eudicotyledons</taxon>
        <taxon>Gunneridae</taxon>
        <taxon>Pentapetalae</taxon>
        <taxon>rosids</taxon>
        <taxon>malvids</taxon>
        <taxon>Sapindales</taxon>
        <taxon>Rutaceae</taxon>
        <taxon>Aurantioideae</taxon>
        <taxon>Citrus</taxon>
    </lineage>
</organism>